<organism evidence="1 2">
    <name type="scientific">Dickeya phage vB_DsoM_AD1</name>
    <dbReference type="NCBI Taxonomy" id="2283029"/>
    <lineage>
        <taxon>Viruses</taxon>
        <taxon>Duplodnaviria</taxon>
        <taxon>Heunggongvirae</taxon>
        <taxon>Uroviricota</taxon>
        <taxon>Caudoviricetes</taxon>
        <taxon>Alexandravirus</taxon>
        <taxon>Alexandravirus AD1</taxon>
    </lineage>
</organism>
<protein>
    <submittedName>
        <fullName evidence="1">Uncharacterized protein</fullName>
    </submittedName>
</protein>
<keyword evidence="2" id="KW-1185">Reference proteome</keyword>
<evidence type="ECO:0000313" key="2">
    <source>
        <dbReference type="Proteomes" id="UP000262440"/>
    </source>
</evidence>
<dbReference type="Proteomes" id="UP000262440">
    <property type="component" value="Segment"/>
</dbReference>
<accession>A0A384ZY15</accession>
<evidence type="ECO:0000313" key="1">
    <source>
        <dbReference type="EMBL" id="AXG67115.1"/>
    </source>
</evidence>
<proteinExistence type="predicted"/>
<gene>
    <name evidence="1" type="ORF">AD1_071</name>
</gene>
<reference evidence="1 2" key="1">
    <citation type="journal article" date="2018" name="Front. Microbiol.">
        <title>Jumbo Bacteriophages Are Represented Within an Increasing Diversity of Environmental Viruses Infecting the Emerging Phytopathogen, Dickeya solani.</title>
        <authorList>
            <person name="Day A.W."/>
            <person name="Ahn J."/>
            <person name="Salmond G.P.C."/>
        </authorList>
    </citation>
    <scope>NUCLEOTIDE SEQUENCE [LARGE SCALE GENOMIC DNA]</scope>
</reference>
<name>A0A384ZY15_9CAUD</name>
<sequence length="332" mass="36766">MIDFTAVKFDDDRNPYIVVRGEKGKFKRHYLTDAEQQAHKEWDADRVRKLNSQAVAPARGQTQSFQHVDTIGTDRAAARNSTLRNGYGLSDGPTGALGPGPCPAGVELSHIPPSIESGSDTEVPIGPRVARRSVNLMYSIAHLTIALYDFGAIDNACVADLRSRINEIFEGQNEAEADGDIRADGELVPAYDYVRSMAYYMHNAYFESRTQSPLKVVGWHAAPIITLTQFLMGQVFPDGDMARRAQEGVLLNRADADVRELAMDMLVVYNNIQADISEAGMRLLGEMPEEIGEINVSFSELAKLDVVRAVDEMLDYLVTRVDGLRQMINDQL</sequence>
<dbReference type="EMBL" id="MH460463">
    <property type="protein sequence ID" value="AXG67115.1"/>
    <property type="molecule type" value="Genomic_DNA"/>
</dbReference>